<dbReference type="InterPro" id="IPR036429">
    <property type="entry name" value="SpoA-like_sf"/>
</dbReference>
<keyword evidence="9" id="KW-0966">Cell projection</keyword>
<evidence type="ECO:0000256" key="5">
    <source>
        <dbReference type="ARBA" id="ARBA00022779"/>
    </source>
</evidence>
<evidence type="ECO:0000256" key="3">
    <source>
        <dbReference type="ARBA" id="ARBA00022475"/>
    </source>
</evidence>
<keyword evidence="9" id="KW-0969">Cilium</keyword>
<keyword evidence="10" id="KW-1185">Reference proteome</keyword>
<dbReference type="AlphaFoldDB" id="A0A330LP62"/>
<keyword evidence="9" id="KW-0282">Flagellum</keyword>
<protein>
    <recommendedName>
        <fullName evidence="2 7">Flagellar motor switch protein FliN</fullName>
    </recommendedName>
</protein>
<dbReference type="InterPro" id="IPR012826">
    <property type="entry name" value="FliN"/>
</dbReference>
<dbReference type="InterPro" id="IPR001543">
    <property type="entry name" value="FliN-like_C"/>
</dbReference>
<dbReference type="PANTHER" id="PTHR43484">
    <property type="match status" value="1"/>
</dbReference>
<evidence type="ECO:0000313" key="10">
    <source>
        <dbReference type="Proteomes" id="UP000250163"/>
    </source>
</evidence>
<keyword evidence="6 7" id="KW-0472">Membrane</keyword>
<feature type="domain" description="Flagellar motor switch protein FliN-like C-terminal" evidence="8">
    <location>
        <begin position="48"/>
        <end position="116"/>
    </location>
</feature>
<proteinExistence type="inferred from homology"/>
<evidence type="ECO:0000259" key="8">
    <source>
        <dbReference type="Pfam" id="PF01052"/>
    </source>
</evidence>
<reference evidence="10" key="1">
    <citation type="submission" date="2018-05" db="EMBL/GenBank/DDBJ databases">
        <authorList>
            <person name="Cea G.-C."/>
            <person name="William W."/>
        </authorList>
    </citation>
    <scope>NUCLEOTIDE SEQUENCE [LARGE SCALE GENOMIC DNA]</scope>
    <source>
        <strain evidence="10">DB21MT 5</strain>
    </source>
</reference>
<dbReference type="NCBIfam" id="TIGR02480">
    <property type="entry name" value="fliN"/>
    <property type="match status" value="1"/>
</dbReference>
<keyword evidence="5 7" id="KW-0283">Flagellar rotation</keyword>
<dbReference type="SUPFAM" id="SSF101801">
    <property type="entry name" value="Surface presentation of antigens (SPOA)"/>
    <property type="match status" value="1"/>
</dbReference>
<comment type="function">
    <text evidence="7">FliN is one of three proteins (FliG, FliN, FliM) that form the rotor-mounted switch complex (C ring), located at the base of the basal body. This complex interacts with the CheY and CheZ chemotaxis proteins, in addition to contacting components of the motor that determine the direction of flagellar rotation.</text>
</comment>
<comment type="similarity">
    <text evidence="1 7">Belongs to the FliN/MopA/SpaO family.</text>
</comment>
<evidence type="ECO:0000313" key="9">
    <source>
        <dbReference type="EMBL" id="SQD78670.1"/>
    </source>
</evidence>
<dbReference type="KEGG" id="mya:MORIYA_2192"/>
<keyword evidence="4 7" id="KW-0145">Chemotaxis</keyword>
<organism evidence="9 10">
    <name type="scientific">Moritella yayanosii</name>
    <dbReference type="NCBI Taxonomy" id="69539"/>
    <lineage>
        <taxon>Bacteria</taxon>
        <taxon>Pseudomonadati</taxon>
        <taxon>Pseudomonadota</taxon>
        <taxon>Gammaproteobacteria</taxon>
        <taxon>Alteromonadales</taxon>
        <taxon>Moritellaceae</taxon>
        <taxon>Moritella</taxon>
    </lineage>
</organism>
<dbReference type="InterPro" id="IPR051469">
    <property type="entry name" value="FliN/MopA/SpaO"/>
</dbReference>
<dbReference type="Gene3D" id="2.30.330.10">
    <property type="entry name" value="SpoA-like"/>
    <property type="match status" value="1"/>
</dbReference>
<dbReference type="PANTHER" id="PTHR43484:SF1">
    <property type="entry name" value="FLAGELLAR MOTOR SWITCH PROTEIN FLIN"/>
    <property type="match status" value="1"/>
</dbReference>
<evidence type="ECO:0000256" key="1">
    <source>
        <dbReference type="ARBA" id="ARBA00009226"/>
    </source>
</evidence>
<accession>A0A330LP62</accession>
<evidence type="ECO:0000256" key="7">
    <source>
        <dbReference type="RuleBase" id="RU362074"/>
    </source>
</evidence>
<gene>
    <name evidence="9" type="ORF">MORIYA_2192</name>
</gene>
<dbReference type="GO" id="GO:0005886">
    <property type="term" value="C:plasma membrane"/>
    <property type="evidence" value="ECO:0007669"/>
    <property type="project" value="UniProtKB-SubCell"/>
</dbReference>
<dbReference type="PRINTS" id="PR00956">
    <property type="entry name" value="FLGMOTORFLIN"/>
</dbReference>
<dbReference type="Proteomes" id="UP000250163">
    <property type="component" value="Chromosome MORIYA"/>
</dbReference>
<dbReference type="OrthoDB" id="9773459at2"/>
<dbReference type="GO" id="GO:0006935">
    <property type="term" value="P:chemotaxis"/>
    <property type="evidence" value="ECO:0007669"/>
    <property type="project" value="UniProtKB-KW"/>
</dbReference>
<dbReference type="InterPro" id="IPR001172">
    <property type="entry name" value="FliN_T3SS_HrcQb"/>
</dbReference>
<dbReference type="GO" id="GO:0009425">
    <property type="term" value="C:bacterial-type flagellum basal body"/>
    <property type="evidence" value="ECO:0007669"/>
    <property type="project" value="UniProtKB-SubCell"/>
</dbReference>
<name>A0A330LP62_9GAMM</name>
<evidence type="ECO:0000256" key="2">
    <source>
        <dbReference type="ARBA" id="ARBA00021897"/>
    </source>
</evidence>
<dbReference type="GO" id="GO:0071973">
    <property type="term" value="P:bacterial-type flagellum-dependent cell motility"/>
    <property type="evidence" value="ECO:0007669"/>
    <property type="project" value="UniProtKB-UniRule"/>
</dbReference>
<sequence length="125" mass="13532">MSNFNVEDINLDLDSIDTIDSLDDILQDDSSLMTAENKPLKKDLSFFHNIPIDVTLEVASTKLVIGDLMMLSSGAVIELDKLADEPLDLKVNGQLLATAEVVVVNGKYGVKLIDVVDDVVSGLKT</sequence>
<dbReference type="EMBL" id="LS483250">
    <property type="protein sequence ID" value="SQD78670.1"/>
    <property type="molecule type" value="Genomic_DNA"/>
</dbReference>
<dbReference type="RefSeq" id="WP_112714912.1">
    <property type="nucleotide sequence ID" value="NZ_LS483250.1"/>
</dbReference>
<keyword evidence="3 7" id="KW-1003">Cell membrane</keyword>
<evidence type="ECO:0000256" key="6">
    <source>
        <dbReference type="ARBA" id="ARBA00023136"/>
    </source>
</evidence>
<comment type="subcellular location">
    <subcellularLocation>
        <location evidence="7">Cell membrane</location>
        <topology evidence="7">Peripheral membrane protein</topology>
        <orientation evidence="7">Cytoplasmic side</orientation>
    </subcellularLocation>
    <subcellularLocation>
        <location evidence="7">Bacterial flagellum basal body</location>
    </subcellularLocation>
</comment>
<keyword evidence="7" id="KW-0975">Bacterial flagellum</keyword>
<evidence type="ECO:0000256" key="4">
    <source>
        <dbReference type="ARBA" id="ARBA00022500"/>
    </source>
</evidence>
<dbReference type="Pfam" id="PF01052">
    <property type="entry name" value="FliMN_C"/>
    <property type="match status" value="1"/>
</dbReference>
<dbReference type="GO" id="GO:0003774">
    <property type="term" value="F:cytoskeletal motor activity"/>
    <property type="evidence" value="ECO:0007669"/>
    <property type="project" value="UniProtKB-UniRule"/>
</dbReference>